<keyword evidence="3" id="KW-1185">Reference proteome</keyword>
<dbReference type="EMBL" id="JARQWQ010000122">
    <property type="protein sequence ID" value="KAK2549667.1"/>
    <property type="molecule type" value="Genomic_DNA"/>
</dbReference>
<evidence type="ECO:0000313" key="3">
    <source>
        <dbReference type="Proteomes" id="UP001249851"/>
    </source>
</evidence>
<proteinExistence type="predicted"/>
<evidence type="ECO:0000313" key="2">
    <source>
        <dbReference type="EMBL" id="KAK2549667.1"/>
    </source>
</evidence>
<keyword evidence="1" id="KW-0472">Membrane</keyword>
<gene>
    <name evidence="2" type="ORF">P5673_029789</name>
</gene>
<reference evidence="2" key="1">
    <citation type="journal article" date="2023" name="G3 (Bethesda)">
        <title>Whole genome assembly and annotation of the endangered Caribbean coral Acropora cervicornis.</title>
        <authorList>
            <person name="Selwyn J.D."/>
            <person name="Vollmer S.V."/>
        </authorList>
    </citation>
    <scope>NUCLEOTIDE SEQUENCE</scope>
    <source>
        <strain evidence="2">K2</strain>
    </source>
</reference>
<organism evidence="2 3">
    <name type="scientific">Acropora cervicornis</name>
    <name type="common">Staghorn coral</name>
    <dbReference type="NCBI Taxonomy" id="6130"/>
    <lineage>
        <taxon>Eukaryota</taxon>
        <taxon>Metazoa</taxon>
        <taxon>Cnidaria</taxon>
        <taxon>Anthozoa</taxon>
        <taxon>Hexacorallia</taxon>
        <taxon>Scleractinia</taxon>
        <taxon>Astrocoeniina</taxon>
        <taxon>Acroporidae</taxon>
        <taxon>Acropora</taxon>
    </lineage>
</organism>
<comment type="caution">
    <text evidence="2">The sequence shown here is derived from an EMBL/GenBank/DDBJ whole genome shotgun (WGS) entry which is preliminary data.</text>
</comment>
<dbReference type="Proteomes" id="UP001249851">
    <property type="component" value="Unassembled WGS sequence"/>
</dbReference>
<name>A0AAD9PV13_ACRCE</name>
<dbReference type="AlphaFoldDB" id="A0AAD9PV13"/>
<evidence type="ECO:0000256" key="1">
    <source>
        <dbReference type="SAM" id="Phobius"/>
    </source>
</evidence>
<protein>
    <submittedName>
        <fullName evidence="2">Uncharacterized protein</fullName>
    </submittedName>
</protein>
<feature type="transmembrane region" description="Helical" evidence="1">
    <location>
        <begin position="12"/>
        <end position="34"/>
    </location>
</feature>
<accession>A0AAD9PV13</accession>
<reference evidence="2" key="2">
    <citation type="journal article" date="2023" name="Science">
        <title>Genomic signatures of disease resistance in endangered staghorn corals.</title>
        <authorList>
            <person name="Vollmer S.V."/>
            <person name="Selwyn J.D."/>
            <person name="Despard B.A."/>
            <person name="Roesel C.L."/>
        </authorList>
    </citation>
    <scope>NUCLEOTIDE SEQUENCE</scope>
    <source>
        <strain evidence="2">K2</strain>
    </source>
</reference>
<sequence>MGDYKKHFARKNLGIAAIIVITPFAIGLGIGFIVKKYQADKKLSYATKKFELPNHFLARRPLGATYNDMVYLSPTSENELGYARKCVLCTWTINMLNKDKEIAVEIRKKVWTLTAKYTVEEKWKENATTYKIDYSWRGSGLLKTSFSLRTQMAMKLHARIVS</sequence>
<keyword evidence="1" id="KW-1133">Transmembrane helix</keyword>
<keyword evidence="1" id="KW-0812">Transmembrane</keyword>